<proteinExistence type="predicted"/>
<dbReference type="EMBL" id="CP021509">
    <property type="protein sequence ID" value="ARW47063.1"/>
    <property type="molecule type" value="Genomic_DNA"/>
</dbReference>
<name>A0A1Y0XVY0_ACEPA</name>
<reference evidence="1 2" key="1">
    <citation type="submission" date="2017-05" db="EMBL/GenBank/DDBJ databases">
        <title>Genome sequence of Acetobacter pasteurianus subsp. pasteurianus strain SRCM101342.</title>
        <authorList>
            <person name="Cho S.H."/>
        </authorList>
    </citation>
    <scope>NUCLEOTIDE SEQUENCE [LARGE SCALE GENOMIC DNA]</scope>
    <source>
        <strain evidence="1 2">SRCM101342</strain>
    </source>
</reference>
<gene>
    <name evidence="1" type="ORF">S1001342_00706</name>
</gene>
<organism evidence="1 2">
    <name type="scientific">Acetobacter pasteurianus subsp. pasteurianus</name>
    <dbReference type="NCBI Taxonomy" id="481145"/>
    <lineage>
        <taxon>Bacteria</taxon>
        <taxon>Pseudomonadati</taxon>
        <taxon>Pseudomonadota</taxon>
        <taxon>Alphaproteobacteria</taxon>
        <taxon>Acetobacterales</taxon>
        <taxon>Acetobacteraceae</taxon>
        <taxon>Acetobacter</taxon>
    </lineage>
</organism>
<dbReference type="Proteomes" id="UP000196205">
    <property type="component" value="Chromosome"/>
</dbReference>
<accession>A0A1Y0XVY0</accession>
<evidence type="ECO:0000313" key="2">
    <source>
        <dbReference type="Proteomes" id="UP000196205"/>
    </source>
</evidence>
<sequence length="130" mass="15055">MVDASTCPVKCLGSRWEDGWRKCLGSRWEDGWRYYIFRDVVGQERKLTWSQMTRRPDIVALFGGNISWLKSHFPYHTTVMKSHPDGSVSHHRIVSDFVISDAANWLASECLIQDSEKHLKHTILAEDHTP</sequence>
<protein>
    <submittedName>
        <fullName evidence="1">Uncharacterized protein</fullName>
    </submittedName>
</protein>
<dbReference type="AlphaFoldDB" id="A0A1Y0XVY0"/>
<evidence type="ECO:0000313" key="1">
    <source>
        <dbReference type="EMBL" id="ARW47063.1"/>
    </source>
</evidence>